<gene>
    <name evidence="2" type="primary">rbn_1</name>
    <name evidence="2" type="ORF">GMJLKIPL_1738</name>
</gene>
<evidence type="ECO:0000259" key="1">
    <source>
        <dbReference type="Pfam" id="PF12706"/>
    </source>
</evidence>
<feature type="domain" description="Metallo-beta-lactamase" evidence="1">
    <location>
        <begin position="49"/>
        <end position="248"/>
    </location>
</feature>
<dbReference type="CDD" id="cd07715">
    <property type="entry name" value="TaR3-like_MBL-fold"/>
    <property type="match status" value="1"/>
</dbReference>
<dbReference type="InterPro" id="IPR036866">
    <property type="entry name" value="RibonucZ/Hydroxyglut_hydro"/>
</dbReference>
<dbReference type="EMBL" id="BPQQ01000018">
    <property type="protein sequence ID" value="GJD99820.1"/>
    <property type="molecule type" value="Genomic_DNA"/>
</dbReference>
<reference evidence="2" key="2">
    <citation type="submission" date="2021-08" db="EMBL/GenBank/DDBJ databases">
        <authorList>
            <person name="Tani A."/>
            <person name="Ola A."/>
            <person name="Ogura Y."/>
            <person name="Katsura K."/>
            <person name="Hayashi T."/>
        </authorList>
    </citation>
    <scope>NUCLEOTIDE SEQUENCE</scope>
    <source>
        <strain evidence="2">DSM 17168</strain>
    </source>
</reference>
<dbReference type="Proteomes" id="UP001055153">
    <property type="component" value="Unassembled WGS sequence"/>
</dbReference>
<dbReference type="Pfam" id="PF12706">
    <property type="entry name" value="Lactamase_B_2"/>
    <property type="match status" value="1"/>
</dbReference>
<comment type="caution">
    <text evidence="2">The sequence shown here is derived from an EMBL/GenBank/DDBJ whole genome shotgun (WGS) entry which is preliminary data.</text>
</comment>
<proteinExistence type="predicted"/>
<organism evidence="2 3">
    <name type="scientific">Methylobacterium isbiliense</name>
    <dbReference type="NCBI Taxonomy" id="315478"/>
    <lineage>
        <taxon>Bacteria</taxon>
        <taxon>Pseudomonadati</taxon>
        <taxon>Pseudomonadota</taxon>
        <taxon>Alphaproteobacteria</taxon>
        <taxon>Hyphomicrobiales</taxon>
        <taxon>Methylobacteriaceae</taxon>
        <taxon>Methylobacterium</taxon>
    </lineage>
</organism>
<dbReference type="PANTHER" id="PTHR42663:SF4">
    <property type="entry name" value="SLL1036 PROTEIN"/>
    <property type="match status" value="1"/>
</dbReference>
<reference evidence="2" key="1">
    <citation type="journal article" date="2021" name="Front. Microbiol.">
        <title>Comprehensive Comparative Genomics and Phenotyping of Methylobacterium Species.</title>
        <authorList>
            <person name="Alessa O."/>
            <person name="Ogura Y."/>
            <person name="Fujitani Y."/>
            <person name="Takami H."/>
            <person name="Hayashi T."/>
            <person name="Sahin N."/>
            <person name="Tani A."/>
        </authorList>
    </citation>
    <scope>NUCLEOTIDE SEQUENCE</scope>
    <source>
        <strain evidence="2">DSM 17168</strain>
    </source>
</reference>
<dbReference type="InterPro" id="IPR001279">
    <property type="entry name" value="Metallo-B-lactamas"/>
</dbReference>
<evidence type="ECO:0000313" key="2">
    <source>
        <dbReference type="EMBL" id="GJD99820.1"/>
    </source>
</evidence>
<name>A0ABQ4SBJ7_9HYPH</name>
<keyword evidence="3" id="KW-1185">Reference proteome</keyword>
<accession>A0ABQ4SBJ7</accession>
<sequence length="292" mass="32369">MTMKGLSAPNDLTIRFWGVRGSTCTSGPNFVEFGGHTPCVEVRCGERLFVIDAGTGIHAFGAHHGQNLPKRIDLLFSHLHLDHVTGLAFCKPAVLDREREIHTYCGNLDGASAAEALDRLFAPPLFPITLDMIPARFVHHGFRSGETLHFSDGVAVDTLPLRHPQGATGYRFRHAGRTACYISDIEHGEVWPEPDLLHFVRGADLVMFDGMFTEGEYPACRGWGHSTWQKGVDLCRAADVRQLGIVHHYPQHSDALLRDLEQQLQAAMPTAFLARERQEVVLPARARVPEPA</sequence>
<dbReference type="PANTHER" id="PTHR42663">
    <property type="entry name" value="HYDROLASE C777.06C-RELATED-RELATED"/>
    <property type="match status" value="1"/>
</dbReference>
<dbReference type="Gene3D" id="3.60.15.10">
    <property type="entry name" value="Ribonuclease Z/Hydroxyacylglutathione hydrolase-like"/>
    <property type="match status" value="1"/>
</dbReference>
<protein>
    <submittedName>
        <fullName evidence="2">Ribonuclease BN</fullName>
    </submittedName>
</protein>
<dbReference type="SUPFAM" id="SSF56281">
    <property type="entry name" value="Metallo-hydrolase/oxidoreductase"/>
    <property type="match status" value="1"/>
</dbReference>
<evidence type="ECO:0000313" key="3">
    <source>
        <dbReference type="Proteomes" id="UP001055153"/>
    </source>
</evidence>
<dbReference type="RefSeq" id="WP_238234700.1">
    <property type="nucleotide sequence ID" value="NZ_BPQQ01000018.1"/>
</dbReference>